<keyword evidence="4" id="KW-1185">Reference proteome</keyword>
<name>A0A4Q2RVT6_9ACTN</name>
<dbReference type="RefSeq" id="WP_129398430.1">
    <property type="nucleotide sequence ID" value="NZ_SDWT01000001.1"/>
</dbReference>
<sequence>MTSLRLASLLASAVLVAPVSYAVAPAVAAPPSDDRSGVQRAPGTGLGTDSDGDGLADDGDGCPTVASSNPTGCPSAWRKVSLRWLAGEQRLQAQVSSPVSACASRARIKLWLDRTDRADKLLSSNASFDGRRKFKVPGGARYYVTVSPSYSTGVAECGKATSRTVRVPR</sequence>
<reference evidence="3 4" key="1">
    <citation type="submission" date="2019-01" db="EMBL/GenBank/DDBJ databases">
        <title>Novel species of Nocardioides.</title>
        <authorList>
            <person name="Liu Q."/>
            <person name="Xin Y.-H."/>
        </authorList>
    </citation>
    <scope>NUCLEOTIDE SEQUENCE [LARGE SCALE GENOMIC DNA]</scope>
    <source>
        <strain evidence="3 4">CGMCC 4.6882</strain>
    </source>
</reference>
<feature type="chain" id="PRO_5020682854" evidence="2">
    <location>
        <begin position="29"/>
        <end position="169"/>
    </location>
</feature>
<evidence type="ECO:0000313" key="4">
    <source>
        <dbReference type="Proteomes" id="UP000294071"/>
    </source>
</evidence>
<gene>
    <name evidence="3" type="ORF">EUA93_02415</name>
</gene>
<comment type="caution">
    <text evidence="3">The sequence shown here is derived from an EMBL/GenBank/DDBJ whole genome shotgun (WGS) entry which is preliminary data.</text>
</comment>
<protein>
    <submittedName>
        <fullName evidence="3">Uncharacterized protein</fullName>
    </submittedName>
</protein>
<dbReference type="OrthoDB" id="3782500at2"/>
<dbReference type="AlphaFoldDB" id="A0A4Q2RVT6"/>
<proteinExistence type="predicted"/>
<dbReference type="Proteomes" id="UP000294071">
    <property type="component" value="Unassembled WGS sequence"/>
</dbReference>
<evidence type="ECO:0000313" key="3">
    <source>
        <dbReference type="EMBL" id="RYB93310.1"/>
    </source>
</evidence>
<organism evidence="3 4">
    <name type="scientific">Nocardioides oleivorans</name>
    <dbReference type="NCBI Taxonomy" id="273676"/>
    <lineage>
        <taxon>Bacteria</taxon>
        <taxon>Bacillati</taxon>
        <taxon>Actinomycetota</taxon>
        <taxon>Actinomycetes</taxon>
        <taxon>Propionibacteriales</taxon>
        <taxon>Nocardioidaceae</taxon>
        <taxon>Nocardioides</taxon>
    </lineage>
</organism>
<evidence type="ECO:0000256" key="2">
    <source>
        <dbReference type="SAM" id="SignalP"/>
    </source>
</evidence>
<keyword evidence="2" id="KW-0732">Signal</keyword>
<feature type="region of interest" description="Disordered" evidence="1">
    <location>
        <begin position="27"/>
        <end position="75"/>
    </location>
</feature>
<dbReference type="EMBL" id="SDWT01000001">
    <property type="protein sequence ID" value="RYB93310.1"/>
    <property type="molecule type" value="Genomic_DNA"/>
</dbReference>
<evidence type="ECO:0000256" key="1">
    <source>
        <dbReference type="SAM" id="MobiDB-lite"/>
    </source>
</evidence>
<accession>A0A4Q2RVT6</accession>
<feature type="signal peptide" evidence="2">
    <location>
        <begin position="1"/>
        <end position="28"/>
    </location>
</feature>
<feature type="compositionally biased region" description="Acidic residues" evidence="1">
    <location>
        <begin position="50"/>
        <end position="60"/>
    </location>
</feature>